<reference evidence="1 2" key="1">
    <citation type="journal article" date="2006" name="Science">
        <title>Phytophthora genome sequences uncover evolutionary origins and mechanisms of pathogenesis.</title>
        <authorList>
            <person name="Tyler B.M."/>
            <person name="Tripathy S."/>
            <person name="Zhang X."/>
            <person name="Dehal P."/>
            <person name="Jiang R.H."/>
            <person name="Aerts A."/>
            <person name="Arredondo F.D."/>
            <person name="Baxter L."/>
            <person name="Bensasson D."/>
            <person name="Beynon J.L."/>
            <person name="Chapman J."/>
            <person name="Damasceno C.M."/>
            <person name="Dorrance A.E."/>
            <person name="Dou D."/>
            <person name="Dickerman A.W."/>
            <person name="Dubchak I.L."/>
            <person name="Garbelotto M."/>
            <person name="Gijzen M."/>
            <person name="Gordon S.G."/>
            <person name="Govers F."/>
            <person name="Grunwald N.J."/>
            <person name="Huang W."/>
            <person name="Ivors K.L."/>
            <person name="Jones R.W."/>
            <person name="Kamoun S."/>
            <person name="Krampis K."/>
            <person name="Lamour K.H."/>
            <person name="Lee M.K."/>
            <person name="McDonald W.H."/>
            <person name="Medina M."/>
            <person name="Meijer H.J."/>
            <person name="Nordberg E.K."/>
            <person name="Maclean D.J."/>
            <person name="Ospina-Giraldo M.D."/>
            <person name="Morris P.F."/>
            <person name="Phuntumart V."/>
            <person name="Putnam N.H."/>
            <person name="Rash S."/>
            <person name="Rose J.K."/>
            <person name="Sakihama Y."/>
            <person name="Salamov A.A."/>
            <person name="Savidor A."/>
            <person name="Scheuring C.F."/>
            <person name="Smith B.M."/>
            <person name="Sobral B.W."/>
            <person name="Terry A."/>
            <person name="Torto-Alalibo T.A."/>
            <person name="Win J."/>
            <person name="Xu Z."/>
            <person name="Zhang H."/>
            <person name="Grigoriev I.V."/>
            <person name="Rokhsar D.S."/>
            <person name="Boore J.L."/>
        </authorList>
    </citation>
    <scope>NUCLEOTIDE SEQUENCE [LARGE SCALE GENOMIC DNA]</scope>
    <source>
        <strain evidence="1 2">P6497</strain>
    </source>
</reference>
<accession>G4YRY6</accession>
<dbReference type="EMBL" id="JH159152">
    <property type="protein sequence ID" value="EGZ24123.1"/>
    <property type="molecule type" value="Genomic_DNA"/>
</dbReference>
<dbReference type="RefSeq" id="XP_009519411.1">
    <property type="nucleotide sequence ID" value="XM_009521116.1"/>
</dbReference>
<keyword evidence="2" id="KW-1185">Reference proteome</keyword>
<protein>
    <submittedName>
        <fullName evidence="1">Uncharacterized protein</fullName>
    </submittedName>
</protein>
<sequence>TLQDPPQITSFAHEDLVRYEEAVENRCAETGESVASVRRPVLKSINKRLLKFLAEFELRIPVENMTEEKLVSAIENIIGSVTNDTIPDVMGIMASNLKMDLSQKDVKARILGYFDCMEEVIEMHGLAGCPKDNVKLKCKVIVENLRPATLKEQVRRALECDPSLKSDLHRLFDLV</sequence>
<gene>
    <name evidence="1" type="ORF">PHYSODRAFT_481217</name>
</gene>
<organism evidence="1 2">
    <name type="scientific">Phytophthora sojae (strain P6497)</name>
    <name type="common">Soybean stem and root rot agent</name>
    <name type="synonym">Phytophthora megasperma f. sp. glycines</name>
    <dbReference type="NCBI Taxonomy" id="1094619"/>
    <lineage>
        <taxon>Eukaryota</taxon>
        <taxon>Sar</taxon>
        <taxon>Stramenopiles</taxon>
        <taxon>Oomycota</taxon>
        <taxon>Peronosporomycetes</taxon>
        <taxon>Peronosporales</taxon>
        <taxon>Peronosporaceae</taxon>
        <taxon>Phytophthora</taxon>
    </lineage>
</organism>
<dbReference type="GeneID" id="20655339"/>
<dbReference type="AlphaFoldDB" id="G4YRY6"/>
<dbReference type="Proteomes" id="UP000002640">
    <property type="component" value="Unassembled WGS sequence"/>
</dbReference>
<dbReference type="KEGG" id="psoj:PHYSODRAFT_481217"/>
<evidence type="ECO:0000313" key="1">
    <source>
        <dbReference type="EMBL" id="EGZ24123.1"/>
    </source>
</evidence>
<name>G4YRY6_PHYSP</name>
<proteinExistence type="predicted"/>
<evidence type="ECO:0000313" key="2">
    <source>
        <dbReference type="Proteomes" id="UP000002640"/>
    </source>
</evidence>
<feature type="non-terminal residue" evidence="1">
    <location>
        <position position="1"/>
    </location>
</feature>
<dbReference type="InParanoid" id="G4YRY6"/>